<evidence type="ECO:0000313" key="3">
    <source>
        <dbReference type="EMBL" id="KAK2035366.1"/>
    </source>
</evidence>
<dbReference type="AlphaFoldDB" id="A0AAD9M5H4"/>
<comment type="caution">
    <text evidence="3">The sequence shown here is derived from an EMBL/GenBank/DDBJ whole genome shotgun (WGS) entry which is preliminary data.</text>
</comment>
<evidence type="ECO:0000259" key="2">
    <source>
        <dbReference type="SMART" id="SM00360"/>
    </source>
</evidence>
<feature type="region of interest" description="Disordered" evidence="1">
    <location>
        <begin position="44"/>
        <end position="94"/>
    </location>
</feature>
<gene>
    <name evidence="3" type="ORF">LX32DRAFT_708373</name>
</gene>
<feature type="region of interest" description="Disordered" evidence="1">
    <location>
        <begin position="173"/>
        <end position="193"/>
    </location>
</feature>
<dbReference type="InterPro" id="IPR000504">
    <property type="entry name" value="RRM_dom"/>
</dbReference>
<organism evidence="3 4">
    <name type="scientific">Colletotrichum zoysiae</name>
    <dbReference type="NCBI Taxonomy" id="1216348"/>
    <lineage>
        <taxon>Eukaryota</taxon>
        <taxon>Fungi</taxon>
        <taxon>Dikarya</taxon>
        <taxon>Ascomycota</taxon>
        <taxon>Pezizomycotina</taxon>
        <taxon>Sordariomycetes</taxon>
        <taxon>Hypocreomycetidae</taxon>
        <taxon>Glomerellales</taxon>
        <taxon>Glomerellaceae</taxon>
        <taxon>Colletotrichum</taxon>
        <taxon>Colletotrichum graminicola species complex</taxon>
    </lineage>
</organism>
<accession>A0AAD9M5H4</accession>
<feature type="compositionally biased region" description="Polar residues" evidence="1">
    <location>
        <begin position="80"/>
        <end position="93"/>
    </location>
</feature>
<dbReference type="InterPro" id="IPR035979">
    <property type="entry name" value="RBD_domain_sf"/>
</dbReference>
<reference evidence="3" key="1">
    <citation type="submission" date="2021-06" db="EMBL/GenBank/DDBJ databases">
        <title>Comparative genomics, transcriptomics and evolutionary studies reveal genomic signatures of adaptation to plant cell wall in hemibiotrophic fungi.</title>
        <authorList>
            <consortium name="DOE Joint Genome Institute"/>
            <person name="Baroncelli R."/>
            <person name="Diaz J.F."/>
            <person name="Benocci T."/>
            <person name="Peng M."/>
            <person name="Battaglia E."/>
            <person name="Haridas S."/>
            <person name="Andreopoulos W."/>
            <person name="Labutti K."/>
            <person name="Pangilinan J."/>
            <person name="Floch G.L."/>
            <person name="Makela M.R."/>
            <person name="Henrissat B."/>
            <person name="Grigoriev I.V."/>
            <person name="Crouch J.A."/>
            <person name="De Vries R.P."/>
            <person name="Sukno S.A."/>
            <person name="Thon M.R."/>
        </authorList>
    </citation>
    <scope>NUCLEOTIDE SEQUENCE</scope>
    <source>
        <strain evidence="3">MAFF235873</strain>
    </source>
</reference>
<dbReference type="Proteomes" id="UP001232148">
    <property type="component" value="Unassembled WGS sequence"/>
</dbReference>
<dbReference type="SUPFAM" id="SSF54928">
    <property type="entry name" value="RNA-binding domain, RBD"/>
    <property type="match status" value="1"/>
</dbReference>
<feature type="compositionally biased region" description="Polar residues" evidence="1">
    <location>
        <begin position="173"/>
        <end position="186"/>
    </location>
</feature>
<dbReference type="Gene3D" id="3.30.70.330">
    <property type="match status" value="1"/>
</dbReference>
<dbReference type="InterPro" id="IPR012677">
    <property type="entry name" value="Nucleotide-bd_a/b_plait_sf"/>
</dbReference>
<protein>
    <recommendedName>
        <fullName evidence="2">RRM domain-containing protein</fullName>
    </recommendedName>
</protein>
<feature type="domain" description="RRM" evidence="2">
    <location>
        <begin position="519"/>
        <end position="596"/>
    </location>
</feature>
<evidence type="ECO:0000313" key="4">
    <source>
        <dbReference type="Proteomes" id="UP001232148"/>
    </source>
</evidence>
<feature type="region of interest" description="Disordered" evidence="1">
    <location>
        <begin position="243"/>
        <end position="266"/>
    </location>
</feature>
<evidence type="ECO:0000256" key="1">
    <source>
        <dbReference type="SAM" id="MobiDB-lite"/>
    </source>
</evidence>
<proteinExistence type="predicted"/>
<dbReference type="SMART" id="SM00360">
    <property type="entry name" value="RRM"/>
    <property type="match status" value="1"/>
</dbReference>
<sequence length="872" mass="95791">MVYSKPAGKKRDKMDRLKMRNQLCDMVYQGGFKPSNLPEVVVEDNDYDKEPGGARLDGAPYNIDSNKNNDKNQNRDQGVTKATSVLNPSSSPWVPTAPITHYQANKINHSEIAELDGTPKLNTSSNAYPLGNATSQNGHHHRGQGLQLQNQYISAIKDCGKAICRPNFPKLSPSVNGSNSADSDSGVTVKDGHHVNQSTMKDSQFVSASSQQSQPIPMMAVYGQLSGSASMGNLDSLVTAHQDNSDQCSQGGSEAANQYDVASPGSDTSKVLNANCLKTEPRNFAPRSTLSLARFGAPPKFTLENVSNGTGISARDAQDPFTVPNSQGGTVQQPFLGSQIDTTHLLANGHIPLPVLTGEAHNFDDYPRDSSAQSTQNSVQSSQIPQICIGNGGLVMTAHTTKNMAAQGLAAHGLVAQGIPFQSVLETSALTSTRAGTYQPFAGNNAALVPYQVGYPPQGPVALYGAPIPDYIRTQRSVELNRLTAGATGLPTAQVALHEVNFPFVEPATRPAHHAVRGVVKIGNIPFVTNRAEIIAVLGRNSRILNDMEEPVHIIMERITGKTTDAYVEFHTLEDASKAVEKYQQNIGRGRMTRIGQRPVDIELSSEATLMKDLFPSAKGVFWNGTNPQILPNNDQEPWDNFKGFVSNEEMTMLVKHVEVPHRSPFSKECPQRPFECLISTLTKFPWHMKAHVTVQQRYAIHKATCDLIRILVSSIQDKRDELNLNHRLLKRVVAAAMRCEGFSALQKDDVAYLVGMGEMEQRAFGQPRFAEAWRHLYVLVPKTGIPLDVIEWYIAIVREETVRFLETQSFQDKVQTRTVGNETDAYFGFFWRELNHPAGPDFDGMTLSQLAMHEYQTLESIIRRALTPTHV</sequence>
<name>A0AAD9M5H4_9PEZI</name>
<keyword evidence="4" id="KW-1185">Reference proteome</keyword>
<dbReference type="GO" id="GO:0003723">
    <property type="term" value="F:RNA binding"/>
    <property type="evidence" value="ECO:0007669"/>
    <property type="project" value="InterPro"/>
</dbReference>
<dbReference type="EMBL" id="MU842809">
    <property type="protein sequence ID" value="KAK2035366.1"/>
    <property type="molecule type" value="Genomic_DNA"/>
</dbReference>
<feature type="compositionally biased region" description="Polar residues" evidence="1">
    <location>
        <begin position="243"/>
        <end position="256"/>
    </location>
</feature>